<name>Q21141_CAEEL</name>
<accession>Q21141</accession>
<dbReference type="RefSeq" id="NP_506523.1">
    <property type="nucleotide sequence ID" value="NM_074122.4"/>
</dbReference>
<dbReference type="FunCoup" id="Q21141">
    <property type="interactions" value="308"/>
</dbReference>
<evidence type="ECO:0000256" key="1">
    <source>
        <dbReference type="SAM" id="SignalP"/>
    </source>
</evidence>
<reference evidence="2 3" key="1">
    <citation type="journal article" date="1998" name="Science">
        <title>Genome sequence of the nematode C. elegans: a platform for investigating biology.</title>
        <authorList>
            <consortium name="The C. elegans sequencing consortium"/>
            <person name="Sulson J.E."/>
            <person name="Waterston R."/>
        </authorList>
    </citation>
    <scope>NUCLEOTIDE SEQUENCE [LARGE SCALE GENOMIC DNA]</scope>
    <source>
        <strain evidence="2 3">Bristol N2</strain>
    </source>
</reference>
<dbReference type="STRING" id="6239.K02E11.3.2"/>
<dbReference type="OMA" id="KGTMDEQ"/>
<dbReference type="EMBL" id="BX284605">
    <property type="protein sequence ID" value="CAB01219.1"/>
    <property type="molecule type" value="Genomic_DNA"/>
</dbReference>
<dbReference type="OrthoDB" id="5781203at2759"/>
<keyword evidence="1" id="KW-0732">Signal</keyword>
<dbReference type="AGR" id="WB:WBGene00010512"/>
<dbReference type="eggNOG" id="ENOG502TI5E">
    <property type="taxonomic scope" value="Eukaryota"/>
</dbReference>
<dbReference type="GeneID" id="186894"/>
<dbReference type="Proteomes" id="UP000001940">
    <property type="component" value="Chromosome V"/>
</dbReference>
<dbReference type="HOGENOM" id="CLU_154796_0_0_1"/>
<feature type="chain" id="PRO_5004199496" evidence="1">
    <location>
        <begin position="19"/>
        <end position="131"/>
    </location>
</feature>
<organism evidence="2 3">
    <name type="scientific">Caenorhabditis elegans</name>
    <dbReference type="NCBI Taxonomy" id="6239"/>
    <lineage>
        <taxon>Eukaryota</taxon>
        <taxon>Metazoa</taxon>
        <taxon>Ecdysozoa</taxon>
        <taxon>Nematoda</taxon>
        <taxon>Chromadorea</taxon>
        <taxon>Rhabditida</taxon>
        <taxon>Rhabditina</taxon>
        <taxon>Rhabditomorpha</taxon>
        <taxon>Rhabditoidea</taxon>
        <taxon>Rhabditidae</taxon>
        <taxon>Peloderinae</taxon>
        <taxon>Caenorhabditis</taxon>
    </lineage>
</organism>
<feature type="signal peptide" evidence="1">
    <location>
        <begin position="1"/>
        <end position="18"/>
    </location>
</feature>
<keyword evidence="3" id="KW-1185">Reference proteome</keyword>
<dbReference type="PIR" id="T23243">
    <property type="entry name" value="T23243"/>
</dbReference>
<dbReference type="AlphaFoldDB" id="Q21141"/>
<dbReference type="CTD" id="186894"/>
<sequence>MRLCSVALLLFTVAYVKSAIDINVPSTLYIKEGDTGTIGLPVSANYRREVHNPKGTMDEQLYRVCNGKNKTTCGFWEDVKTKKKVKSGVTTYNKNKKALVIKKMLVSDFGNYMTGNKKKSRYVQQLVSLGK</sequence>
<evidence type="ECO:0000313" key="3">
    <source>
        <dbReference type="Proteomes" id="UP000001940"/>
    </source>
</evidence>
<dbReference type="PhylomeDB" id="Q21141"/>
<protein>
    <submittedName>
        <fullName evidence="2">Secreted salivary protein</fullName>
    </submittedName>
</protein>
<dbReference type="PANTHER" id="PTHR35182:SF8">
    <property type="entry name" value="SECRETED SALIVARY PROTEIN"/>
    <property type="match status" value="1"/>
</dbReference>
<dbReference type="Bgee" id="WBGene00010512">
    <property type="expression patterns" value="Expressed in larva and 1 other cell type or tissue"/>
</dbReference>
<evidence type="ECO:0000313" key="2">
    <source>
        <dbReference type="EMBL" id="CAB01219.1"/>
    </source>
</evidence>
<dbReference type="PANTHER" id="PTHR35182">
    <property type="entry name" value="PROTEIN CBG13762"/>
    <property type="match status" value="1"/>
</dbReference>
<dbReference type="KEGG" id="cel:CELE_K02E11.3"/>
<dbReference type="PaxDb" id="6239-K02E11.3"/>
<proteinExistence type="predicted"/>
<evidence type="ECO:0000313" key="4">
    <source>
        <dbReference type="WormBase" id="K02E11.3"/>
    </source>
</evidence>
<gene>
    <name evidence="2" type="ORF">CELE_K02E11.3</name>
    <name evidence="2 4" type="ORF">K02E11.3</name>
</gene>
<dbReference type="UCSC" id="K02E11.3">
    <property type="organism name" value="c. elegans"/>
</dbReference>
<dbReference type="WormBase" id="K02E11.3">
    <property type="protein sequence ID" value="CE11648"/>
    <property type="gene ID" value="WBGene00010512"/>
</dbReference>
<dbReference type="InParanoid" id="Q21141"/>